<proteinExistence type="inferred from homology"/>
<evidence type="ECO:0000256" key="11">
    <source>
        <dbReference type="ARBA" id="ARBA00047475"/>
    </source>
</evidence>
<dbReference type="InterPro" id="IPR002213">
    <property type="entry name" value="UDP_glucos_trans"/>
</dbReference>
<keyword evidence="7" id="KW-0732">Signal</keyword>
<evidence type="ECO:0000256" key="2">
    <source>
        <dbReference type="ARBA" id="ARBA00009995"/>
    </source>
</evidence>
<evidence type="ECO:0000313" key="13">
    <source>
        <dbReference type="EMBL" id="GCB82377.1"/>
    </source>
</evidence>
<dbReference type="GO" id="GO:0015020">
    <property type="term" value="F:glucuronosyltransferase activity"/>
    <property type="evidence" value="ECO:0007669"/>
    <property type="project" value="UniProtKB-EC"/>
</dbReference>
<gene>
    <name evidence="13" type="ORF">scyTo_0021986</name>
</gene>
<feature type="non-terminal residue" evidence="13">
    <location>
        <position position="1"/>
    </location>
</feature>
<dbReference type="FunFam" id="3.40.50.2000:FF:000021">
    <property type="entry name" value="UDP-glucuronosyltransferase"/>
    <property type="match status" value="1"/>
</dbReference>
<evidence type="ECO:0000256" key="7">
    <source>
        <dbReference type="ARBA" id="ARBA00022729"/>
    </source>
</evidence>
<keyword evidence="9 12" id="KW-0472">Membrane</keyword>
<dbReference type="OMA" id="YASFQRP"/>
<sequence length="494" mass="55540">GSHYLLFDEISHVLHEDGHDVNMLVQIGNPRIKGVNYTGRNNSYRITSWSADEEYLSSFNTWFLEQQKLFLQGKNSFNGFLDFMGHLALQCEWIMSDNQLMNSLKAEQFDIAVVDMFNPCSPLVAEKLRLRFVAVHAGNFWNWYLAGLPSPPSYVPVANSLLTDQMGFWGRLKNSIMFLGSLLVESRIHAKFERAIKTCFPVESEPNLSELYLKAELAIYNTDFTLEFPRPLLPNVVYVGGLLAKPAKPVSQELEEFILAAGENGFVVVTLGSMLASVNVPAVLKEMNTAFSRLPQAVIWRHLHSHWPSDVQPAPNIKLVDWLPQNDLLGHPKARLLVTHGGLNSLMEATYHGVPVIGIPLFGDQFDNMVRVEAKGLGLTIQVNQLQAQQLGNAMATVIGDKRYKRSALALSRIHRSHPFPPRERLVRWVGHIVQLGGGSHLRAYGLQQPWYQHYLIDVILFLLVFISVTLYIIINVVKSLIAALRRGGKSKVA</sequence>
<dbReference type="GO" id="GO:0043541">
    <property type="term" value="C:UDP-N-acetylglucosamine transferase complex"/>
    <property type="evidence" value="ECO:0007669"/>
    <property type="project" value="TreeGrafter"/>
</dbReference>
<keyword evidence="8 12" id="KW-1133">Transmembrane helix</keyword>
<comment type="subcellular location">
    <subcellularLocation>
        <location evidence="1">Membrane</location>
        <topology evidence="1">Single-pass membrane protein</topology>
    </subcellularLocation>
</comment>
<evidence type="ECO:0000256" key="4">
    <source>
        <dbReference type="ARBA" id="ARBA00022676"/>
    </source>
</evidence>
<evidence type="ECO:0000256" key="12">
    <source>
        <dbReference type="SAM" id="Phobius"/>
    </source>
</evidence>
<dbReference type="CDD" id="cd03784">
    <property type="entry name" value="GT1_Gtf-like"/>
    <property type="match status" value="1"/>
</dbReference>
<comment type="catalytic activity">
    <reaction evidence="11">
        <text>glucuronate acceptor + UDP-alpha-D-glucuronate = acceptor beta-D-glucuronoside + UDP + H(+)</text>
        <dbReference type="Rhea" id="RHEA:21032"/>
        <dbReference type="ChEBI" id="CHEBI:15378"/>
        <dbReference type="ChEBI" id="CHEBI:58052"/>
        <dbReference type="ChEBI" id="CHEBI:58223"/>
        <dbReference type="ChEBI" id="CHEBI:132367"/>
        <dbReference type="ChEBI" id="CHEBI:132368"/>
        <dbReference type="EC" id="2.4.1.17"/>
    </reaction>
</comment>
<evidence type="ECO:0000256" key="6">
    <source>
        <dbReference type="ARBA" id="ARBA00022692"/>
    </source>
</evidence>
<dbReference type="InterPro" id="IPR050271">
    <property type="entry name" value="UDP-glycosyltransferase"/>
</dbReference>
<dbReference type="OrthoDB" id="5835829at2759"/>
<keyword evidence="5" id="KW-0808">Transferase</keyword>
<protein>
    <recommendedName>
        <fullName evidence="3">glucuronosyltransferase</fullName>
        <ecNumber evidence="3">2.4.1.17</ecNumber>
    </recommendedName>
</protein>
<organism evidence="13 14">
    <name type="scientific">Scyliorhinus torazame</name>
    <name type="common">Cloudy catshark</name>
    <name type="synonym">Catulus torazame</name>
    <dbReference type="NCBI Taxonomy" id="75743"/>
    <lineage>
        <taxon>Eukaryota</taxon>
        <taxon>Metazoa</taxon>
        <taxon>Chordata</taxon>
        <taxon>Craniata</taxon>
        <taxon>Vertebrata</taxon>
        <taxon>Chondrichthyes</taxon>
        <taxon>Elasmobranchii</taxon>
        <taxon>Galeomorphii</taxon>
        <taxon>Galeoidea</taxon>
        <taxon>Carcharhiniformes</taxon>
        <taxon>Scyliorhinidae</taxon>
        <taxon>Scyliorhinus</taxon>
    </lineage>
</organism>
<feature type="transmembrane region" description="Helical" evidence="12">
    <location>
        <begin position="455"/>
        <end position="478"/>
    </location>
</feature>
<evidence type="ECO:0000256" key="9">
    <source>
        <dbReference type="ARBA" id="ARBA00023136"/>
    </source>
</evidence>
<dbReference type="STRING" id="75743.A0A401QAN9"/>
<dbReference type="PANTHER" id="PTHR48043">
    <property type="entry name" value="EG:EG0003.4 PROTEIN-RELATED"/>
    <property type="match status" value="1"/>
</dbReference>
<name>A0A401QAN9_SCYTO</name>
<evidence type="ECO:0000256" key="3">
    <source>
        <dbReference type="ARBA" id="ARBA00012544"/>
    </source>
</evidence>
<comment type="caution">
    <text evidence="13">The sequence shown here is derived from an EMBL/GenBank/DDBJ whole genome shotgun (WGS) entry which is preliminary data.</text>
</comment>
<evidence type="ECO:0000256" key="8">
    <source>
        <dbReference type="ARBA" id="ARBA00022989"/>
    </source>
</evidence>
<dbReference type="EC" id="2.4.1.17" evidence="3"/>
<accession>A0A401QAN9</accession>
<keyword evidence="6 12" id="KW-0812">Transmembrane</keyword>
<reference evidence="13 14" key="1">
    <citation type="journal article" date="2018" name="Nat. Ecol. Evol.">
        <title>Shark genomes provide insights into elasmobranch evolution and the origin of vertebrates.</title>
        <authorList>
            <person name="Hara Y"/>
            <person name="Yamaguchi K"/>
            <person name="Onimaru K"/>
            <person name="Kadota M"/>
            <person name="Koyanagi M"/>
            <person name="Keeley SD"/>
            <person name="Tatsumi K"/>
            <person name="Tanaka K"/>
            <person name="Motone F"/>
            <person name="Kageyama Y"/>
            <person name="Nozu R"/>
            <person name="Adachi N"/>
            <person name="Nishimura O"/>
            <person name="Nakagawa R"/>
            <person name="Tanegashima C"/>
            <person name="Kiyatake I"/>
            <person name="Matsumoto R"/>
            <person name="Murakumo K"/>
            <person name="Nishida K"/>
            <person name="Terakita A"/>
            <person name="Kuratani S"/>
            <person name="Sato K"/>
            <person name="Hyodo S Kuraku.S."/>
        </authorList>
    </citation>
    <scope>NUCLEOTIDE SEQUENCE [LARGE SCALE GENOMIC DNA]</scope>
</reference>
<comment type="similarity">
    <text evidence="2">Belongs to the UDP-glycosyltransferase family.</text>
</comment>
<dbReference type="Pfam" id="PF00201">
    <property type="entry name" value="UDPGT"/>
    <property type="match status" value="1"/>
</dbReference>
<keyword evidence="14" id="KW-1185">Reference proteome</keyword>
<evidence type="ECO:0000313" key="14">
    <source>
        <dbReference type="Proteomes" id="UP000288216"/>
    </source>
</evidence>
<dbReference type="Proteomes" id="UP000288216">
    <property type="component" value="Unassembled WGS sequence"/>
</dbReference>
<keyword evidence="10" id="KW-0325">Glycoprotein</keyword>
<dbReference type="SUPFAM" id="SSF53756">
    <property type="entry name" value="UDP-Glycosyltransferase/glycogen phosphorylase"/>
    <property type="match status" value="1"/>
</dbReference>
<dbReference type="EMBL" id="BFAA01020751">
    <property type="protein sequence ID" value="GCB82377.1"/>
    <property type="molecule type" value="Genomic_DNA"/>
</dbReference>
<evidence type="ECO:0000256" key="1">
    <source>
        <dbReference type="ARBA" id="ARBA00004167"/>
    </source>
</evidence>
<dbReference type="AlphaFoldDB" id="A0A401QAN9"/>
<dbReference type="Gene3D" id="3.40.50.2000">
    <property type="entry name" value="Glycogen Phosphorylase B"/>
    <property type="match status" value="2"/>
</dbReference>
<evidence type="ECO:0000256" key="5">
    <source>
        <dbReference type="ARBA" id="ARBA00022679"/>
    </source>
</evidence>
<dbReference type="PANTHER" id="PTHR48043:SF24">
    <property type="entry name" value="UDP-GLUCURONOSYLTRANSFERASE 3A2"/>
    <property type="match status" value="1"/>
</dbReference>
<evidence type="ECO:0000256" key="10">
    <source>
        <dbReference type="ARBA" id="ARBA00023180"/>
    </source>
</evidence>
<keyword evidence="4" id="KW-0328">Glycosyltransferase</keyword>